<protein>
    <submittedName>
        <fullName evidence="1">NAD(P)H-flavin reductase</fullName>
    </submittedName>
</protein>
<dbReference type="NCBIfam" id="NF004470">
    <property type="entry name" value="PRK05802.1"/>
    <property type="match status" value="1"/>
</dbReference>
<dbReference type="InterPro" id="IPR017938">
    <property type="entry name" value="Riboflavin_synthase-like_b-brl"/>
</dbReference>
<dbReference type="AlphaFoldDB" id="A0A1M5XNF0"/>
<accession>A0A1M5XNF0</accession>
<evidence type="ECO:0000313" key="1">
    <source>
        <dbReference type="EMBL" id="SHI01074.1"/>
    </source>
</evidence>
<dbReference type="PANTHER" id="PTHR43513:SF3">
    <property type="entry name" value="DIHYDROOROTATE DEHYDROGENASE B (NAD(+)), ELECTRON TRANSFER SUBUNIT-RELATED"/>
    <property type="match status" value="1"/>
</dbReference>
<dbReference type="PROSITE" id="PS00197">
    <property type="entry name" value="2FE2S_FER_1"/>
    <property type="match status" value="1"/>
</dbReference>
<dbReference type="RefSeq" id="WP_072744420.1">
    <property type="nucleotide sequence ID" value="NZ_FQXR01000007.1"/>
</dbReference>
<gene>
    <name evidence="1" type="ORF">SAMN02745180_01754</name>
</gene>
<dbReference type="Gene3D" id="2.40.30.10">
    <property type="entry name" value="Translation factors"/>
    <property type="match status" value="1"/>
</dbReference>
<reference evidence="1 2" key="1">
    <citation type="submission" date="2016-11" db="EMBL/GenBank/DDBJ databases">
        <authorList>
            <person name="Jaros S."/>
            <person name="Januszkiewicz K."/>
            <person name="Wedrychowicz H."/>
        </authorList>
    </citation>
    <scope>NUCLEOTIDE SEQUENCE [LARGE SCALE GENOMIC DNA]</scope>
    <source>
        <strain evidence="1 2">DSM 13106</strain>
    </source>
</reference>
<evidence type="ECO:0000313" key="2">
    <source>
        <dbReference type="Proteomes" id="UP000184389"/>
    </source>
</evidence>
<dbReference type="OrthoDB" id="1704963at2"/>
<keyword evidence="2" id="KW-1185">Reference proteome</keyword>
<proteinExistence type="predicted"/>
<name>A0A1M5XNF0_9FIRM</name>
<organism evidence="1 2">
    <name type="scientific">Sporanaerobacter acetigenes DSM 13106</name>
    <dbReference type="NCBI Taxonomy" id="1123281"/>
    <lineage>
        <taxon>Bacteria</taxon>
        <taxon>Bacillati</taxon>
        <taxon>Bacillota</taxon>
        <taxon>Tissierellia</taxon>
        <taxon>Tissierellales</taxon>
        <taxon>Sporanaerobacteraceae</taxon>
        <taxon>Sporanaerobacter</taxon>
    </lineage>
</organism>
<dbReference type="GO" id="GO:0051537">
    <property type="term" value="F:2 iron, 2 sulfur cluster binding"/>
    <property type="evidence" value="ECO:0007669"/>
    <property type="project" value="InterPro"/>
</dbReference>
<dbReference type="SUPFAM" id="SSF63380">
    <property type="entry name" value="Riboflavin synthase domain-like"/>
    <property type="match status" value="1"/>
</dbReference>
<dbReference type="InterPro" id="IPR050353">
    <property type="entry name" value="PyrK_electron_transfer"/>
</dbReference>
<dbReference type="Proteomes" id="UP000184389">
    <property type="component" value="Unassembled WGS sequence"/>
</dbReference>
<dbReference type="STRING" id="1123281.SAMN02745180_01754"/>
<dbReference type="InterPro" id="IPR006058">
    <property type="entry name" value="2Fe2S_fd_BS"/>
</dbReference>
<dbReference type="EMBL" id="FQXR01000007">
    <property type="protein sequence ID" value="SHI01074.1"/>
    <property type="molecule type" value="Genomic_DNA"/>
</dbReference>
<sequence>MTDIFKCADAGSEYCPCELAGTFNCISCSLLQGKDTCDCGWNGVCILNEYYMNNKKIKEGRKTYSAQKAYCRDMGNNCFLLKLETQDELAKELNRPGSYVFIRSKDKQNYFDVPMSVLDVEDDKFIYIAYQNTGCKTKSLNNLDKFLIRGPYWNGIIGSVNFNRLINTNCLVISKGIGYSSIVLPIKAMKKNNNNVALFLDKGKLNETCIFDFIDKEDIEMYQGDIFENGEFIKKIIKERNIELIFSAGSDLVHKFIYELIREFNSDIKFVITNNNRLCCGEGVCGACINRAKRGYKVRMCKAQVNPKIFYV</sequence>
<dbReference type="PANTHER" id="PTHR43513">
    <property type="entry name" value="DIHYDROOROTATE DEHYDROGENASE B (NAD(+)), ELECTRON TRANSFER SUBUNIT"/>
    <property type="match status" value="1"/>
</dbReference>